<dbReference type="HOGENOM" id="CLU_023785_0_0_7"/>
<sequence length="706" mass="81523">MQIINRLKIESSVLNIYRSSDTLLVLDQNGNLHTFQDSCSYIGTTRLFERDIELHRHAKATSFSNGDLFFYPEPDSYSGSVFSTMDSPPFIQSTIAEHSAPVEVSTFSEDVGLFATGAADGRAYIYDADTMKYIIALPPKPDYISNLTFSNVNKYLLSSSFDHTNTLYNIQMAVVQSSFITTDVLEAALFIRNEKYIYYILRNGASCIYDIQAQKVESENNLFPSWPTTLVAINESPYVIVGTKSNKIYVVNHDTNSIEFSITLSFKEVSALKIYNNLLYIGSCDGDIQVVDLDAYKDQFILATKLKNFANANKYIEKNIFLQLNPLYAKTLLQNWDQVVVKIIDVIAQKENVKVEELVQPYLQFDECKKLYDAILLNETYIFLLYDAIENRNFAQAYSIVQKLPFLNVATPFMQLEKHWNNTYIKVKENVRKDPIRAQKSAEMLLLPFFKVPSKKEMIMFLLKSPQLVFESELAVKEKKFEHYFNLCRTYPVLAETSLYEKVIKFGKNVVVQLEMAIKEFDIQKTTELSEFLEDFPMYRRDAKKAKTFLSDFKEYEDYLNEKDFIKACEMTFINPSLSEHPKYKTIENSFLSVANKAQVYAISGDAKEALELLGKFWQIDHFKSKIANIAKLAYINEMYKYKNVTTVDWSKSISAYLIRYGSDDYMKKRLEEMGLISIYEECKLKVEKKGYKNFKLSGSLLIKKV</sequence>
<feature type="repeat" description="WD" evidence="1">
    <location>
        <begin position="95"/>
        <end position="136"/>
    </location>
</feature>
<dbReference type="SUPFAM" id="SSF50978">
    <property type="entry name" value="WD40 repeat-like"/>
    <property type="match status" value="1"/>
</dbReference>
<dbReference type="PROSITE" id="PS50082">
    <property type="entry name" value="WD_REPEATS_2"/>
    <property type="match status" value="1"/>
</dbReference>
<evidence type="ECO:0000313" key="3">
    <source>
        <dbReference type="Proteomes" id="UP000008721"/>
    </source>
</evidence>
<dbReference type="eggNOG" id="COG3391">
    <property type="taxonomic scope" value="Bacteria"/>
</dbReference>
<evidence type="ECO:0000256" key="1">
    <source>
        <dbReference type="PROSITE-ProRule" id="PRU00221"/>
    </source>
</evidence>
<dbReference type="RefSeq" id="WP_013459607.1">
    <property type="nucleotide sequence ID" value="NC_014762.1"/>
</dbReference>
<reference evidence="2 3" key="1">
    <citation type="journal article" date="2012" name="Stand. Genomic Sci.">
        <title>Complete genome sequence of the sulfur compounds oxidizing chemolithoautotroph Sulfuricurvum kujiense type strain (YK-1(T)).</title>
        <authorList>
            <person name="Han C."/>
            <person name="Kotsyurbenko O."/>
            <person name="Chertkov O."/>
            <person name="Held B."/>
            <person name="Lapidus A."/>
            <person name="Nolan M."/>
            <person name="Lucas S."/>
            <person name="Hammon N."/>
            <person name="Deshpande S."/>
            <person name="Cheng J.F."/>
            <person name="Tapia R."/>
            <person name="Goodwin L.A."/>
            <person name="Pitluck S."/>
            <person name="Liolios K."/>
            <person name="Pagani I."/>
            <person name="Ivanova N."/>
            <person name="Mavromatis K."/>
            <person name="Mikhailova N."/>
            <person name="Pati A."/>
            <person name="Chen A."/>
            <person name="Palaniappan K."/>
            <person name="Land M."/>
            <person name="Hauser L."/>
            <person name="Chang Y.J."/>
            <person name="Jeffries C.D."/>
            <person name="Brambilla E.M."/>
            <person name="Rohde M."/>
            <person name="Spring S."/>
            <person name="Sikorski J."/>
            <person name="Goker M."/>
            <person name="Woyke T."/>
            <person name="Bristow J."/>
            <person name="Eisen J.A."/>
            <person name="Markowitz V."/>
            <person name="Hugenholtz P."/>
            <person name="Kyrpides N.C."/>
            <person name="Klenk H.P."/>
            <person name="Detter J.C."/>
        </authorList>
    </citation>
    <scope>NUCLEOTIDE SEQUENCE [LARGE SCALE GENOMIC DNA]</scope>
    <source>
        <strain evidence="3">ATCC BAA-921 / DSM 16994 / JCM 11577 / YK-1</strain>
    </source>
</reference>
<evidence type="ECO:0000313" key="2">
    <source>
        <dbReference type="EMBL" id="ADR33410.1"/>
    </source>
</evidence>
<dbReference type="InterPro" id="IPR036322">
    <property type="entry name" value="WD40_repeat_dom_sf"/>
</dbReference>
<dbReference type="AlphaFoldDB" id="E4U1H4"/>
<protein>
    <submittedName>
        <fullName evidence="2">WD40 repeat, subgroup</fullName>
    </submittedName>
</protein>
<dbReference type="SMART" id="SM00320">
    <property type="entry name" value="WD40"/>
    <property type="match status" value="3"/>
</dbReference>
<gene>
    <name evidence="2" type="ordered locus">Sulku_0744</name>
</gene>
<dbReference type="KEGG" id="sku:Sulku_0744"/>
<name>E4U1H4_SULKY</name>
<dbReference type="InterPro" id="IPR001680">
    <property type="entry name" value="WD40_rpt"/>
</dbReference>
<keyword evidence="3" id="KW-1185">Reference proteome</keyword>
<keyword evidence="1" id="KW-0853">WD repeat</keyword>
<dbReference type="OrthoDB" id="5337252at2"/>
<organism evidence="2 3">
    <name type="scientific">Sulfuricurvum kujiense (strain ATCC BAA-921 / DSM 16994 / JCM 11577 / YK-1)</name>
    <dbReference type="NCBI Taxonomy" id="709032"/>
    <lineage>
        <taxon>Bacteria</taxon>
        <taxon>Pseudomonadati</taxon>
        <taxon>Campylobacterota</taxon>
        <taxon>Epsilonproteobacteria</taxon>
        <taxon>Campylobacterales</taxon>
        <taxon>Sulfurimonadaceae</taxon>
        <taxon>Sulfuricurvum</taxon>
    </lineage>
</organism>
<proteinExistence type="predicted"/>
<accession>E4U1H4</accession>
<dbReference type="InterPro" id="IPR015943">
    <property type="entry name" value="WD40/YVTN_repeat-like_dom_sf"/>
</dbReference>
<dbReference type="EMBL" id="CP002355">
    <property type="protein sequence ID" value="ADR33410.1"/>
    <property type="molecule type" value="Genomic_DNA"/>
</dbReference>
<dbReference type="STRING" id="709032.Sulku_0744"/>
<dbReference type="Gene3D" id="2.130.10.10">
    <property type="entry name" value="YVTN repeat-like/Quinoprotein amine dehydrogenase"/>
    <property type="match status" value="2"/>
</dbReference>
<dbReference type="Proteomes" id="UP000008721">
    <property type="component" value="Chromosome"/>
</dbReference>